<dbReference type="KEGG" id="ksn:90830038"/>
<accession>A0AAJ8LQ01</accession>
<reference evidence="1" key="2">
    <citation type="submission" date="2024-01" db="EMBL/GenBank/DDBJ databases">
        <title>Comparative genomics of Cryptococcus and Kwoniella reveals pathogenesis evolution and contrasting modes of karyotype evolution via chromosome fusion or intercentromeric recombination.</title>
        <authorList>
            <person name="Coelho M.A."/>
            <person name="David-Palma M."/>
            <person name="Shea T."/>
            <person name="Bowers K."/>
            <person name="McGinley-Smith S."/>
            <person name="Mohammad A.W."/>
            <person name="Gnirke A."/>
            <person name="Yurkov A.M."/>
            <person name="Nowrousian M."/>
            <person name="Sun S."/>
            <person name="Cuomo C.A."/>
            <person name="Heitman J."/>
        </authorList>
    </citation>
    <scope>NUCLEOTIDE SEQUENCE</scope>
    <source>
        <strain evidence="1">CBS 12478</strain>
    </source>
</reference>
<evidence type="ECO:0000313" key="1">
    <source>
        <dbReference type="EMBL" id="WWD22576.1"/>
    </source>
</evidence>
<reference evidence="1" key="1">
    <citation type="submission" date="2017-08" db="EMBL/GenBank/DDBJ databases">
        <authorList>
            <person name="Cuomo C."/>
            <person name="Billmyre B."/>
            <person name="Heitman J."/>
        </authorList>
    </citation>
    <scope>NUCLEOTIDE SEQUENCE</scope>
    <source>
        <strain evidence="1">CBS 12478</strain>
    </source>
</reference>
<protein>
    <submittedName>
        <fullName evidence="1">Uncharacterized protein</fullName>
    </submittedName>
</protein>
<proteinExistence type="predicted"/>
<dbReference type="EMBL" id="CP144063">
    <property type="protein sequence ID" value="WWD22576.1"/>
    <property type="molecule type" value="Genomic_DNA"/>
</dbReference>
<keyword evidence="2" id="KW-1185">Reference proteome</keyword>
<gene>
    <name evidence="1" type="ORF">CI109_107069</name>
</gene>
<name>A0AAJ8LQ01_9TREE</name>
<dbReference type="RefSeq" id="XP_065824028.1">
    <property type="nucleotide sequence ID" value="XM_065967956.1"/>
</dbReference>
<organism evidence="1 2">
    <name type="scientific">Kwoniella shandongensis</name>
    <dbReference type="NCBI Taxonomy" id="1734106"/>
    <lineage>
        <taxon>Eukaryota</taxon>
        <taxon>Fungi</taxon>
        <taxon>Dikarya</taxon>
        <taxon>Basidiomycota</taxon>
        <taxon>Agaricomycotina</taxon>
        <taxon>Tremellomycetes</taxon>
        <taxon>Tremellales</taxon>
        <taxon>Cryptococcaceae</taxon>
        <taxon>Kwoniella</taxon>
    </lineage>
</organism>
<evidence type="ECO:0000313" key="2">
    <source>
        <dbReference type="Proteomes" id="UP000322225"/>
    </source>
</evidence>
<sequence>MHVSQVSGVGTVANVAGASIAVSTHSYFRVVSSLKWRLHAFDNPPTASEDSASTSIRNQLYHIPFHTGMQGAGIRVRI</sequence>
<dbReference type="AlphaFoldDB" id="A0AAJ8LQ01"/>
<dbReference type="Proteomes" id="UP000322225">
    <property type="component" value="Chromosome 13"/>
</dbReference>
<dbReference type="GeneID" id="90830038"/>